<keyword evidence="4" id="KW-1185">Reference proteome</keyword>
<sequence>MLYIASPALSYTPLQGLEKGIVLSSAPQYILKSNCYYIILNLFLYIFNFLFYLFPLYLSCKKIKQKCIYIYIYNLFTLFELQQLFGVKPGKNSFPSKYFLFRVVFVNILRLFPPFFFLIPYAIPPKNITSNCKTATTITVPAKLILTRLLRFKFQIKEMYILLFEKKALQTAKSITFKRLTLRLTVTLLLLTFLLKCFLYSISFLIISKLNVTGLTILR</sequence>
<evidence type="ECO:0000313" key="2">
    <source>
        <dbReference type="EMBL" id="EJT80011.1"/>
    </source>
</evidence>
<evidence type="ECO:0008006" key="5">
    <source>
        <dbReference type="Google" id="ProtNLM"/>
    </source>
</evidence>
<accession>J3NFH1</accession>
<organism evidence="2">
    <name type="scientific">Gaeumannomyces tritici (strain R3-111a-1)</name>
    <name type="common">Wheat and barley take-all root rot fungus</name>
    <name type="synonym">Gaeumannomyces graminis var. tritici</name>
    <dbReference type="NCBI Taxonomy" id="644352"/>
    <lineage>
        <taxon>Eukaryota</taxon>
        <taxon>Fungi</taxon>
        <taxon>Dikarya</taxon>
        <taxon>Ascomycota</taxon>
        <taxon>Pezizomycotina</taxon>
        <taxon>Sordariomycetes</taxon>
        <taxon>Sordariomycetidae</taxon>
        <taxon>Magnaporthales</taxon>
        <taxon>Magnaporthaceae</taxon>
        <taxon>Gaeumannomyces</taxon>
    </lineage>
</organism>
<gene>
    <name evidence="3" type="primary">20340475</name>
    <name evidence="2" type="ORF">GGTG_00017</name>
</gene>
<reference evidence="4" key="1">
    <citation type="submission" date="2010-07" db="EMBL/GenBank/DDBJ databases">
        <title>The genome sequence of Gaeumannomyces graminis var. tritici strain R3-111a-1.</title>
        <authorList>
            <consortium name="The Broad Institute Genome Sequencing Platform"/>
            <person name="Ma L.-J."/>
            <person name="Dead R."/>
            <person name="Young S."/>
            <person name="Zeng Q."/>
            <person name="Koehrsen M."/>
            <person name="Alvarado L."/>
            <person name="Berlin A."/>
            <person name="Chapman S.B."/>
            <person name="Chen Z."/>
            <person name="Freedman E."/>
            <person name="Gellesch M."/>
            <person name="Goldberg J."/>
            <person name="Griggs A."/>
            <person name="Gujja S."/>
            <person name="Heilman E.R."/>
            <person name="Heiman D."/>
            <person name="Hepburn T."/>
            <person name="Howarth C."/>
            <person name="Jen D."/>
            <person name="Larson L."/>
            <person name="Mehta T."/>
            <person name="Neiman D."/>
            <person name="Pearson M."/>
            <person name="Roberts A."/>
            <person name="Saif S."/>
            <person name="Shea T."/>
            <person name="Shenoy N."/>
            <person name="Sisk P."/>
            <person name="Stolte C."/>
            <person name="Sykes S."/>
            <person name="Walk T."/>
            <person name="White J."/>
            <person name="Yandava C."/>
            <person name="Haas B."/>
            <person name="Nusbaum C."/>
            <person name="Birren B."/>
        </authorList>
    </citation>
    <scope>NUCLEOTIDE SEQUENCE [LARGE SCALE GENOMIC DNA]</scope>
    <source>
        <strain evidence="4">R3-111a-1</strain>
    </source>
</reference>
<dbReference type="EMBL" id="GL385395">
    <property type="protein sequence ID" value="EJT80011.1"/>
    <property type="molecule type" value="Genomic_DNA"/>
</dbReference>
<reference evidence="2" key="2">
    <citation type="submission" date="2010-07" db="EMBL/GenBank/DDBJ databases">
        <authorList>
            <consortium name="The Broad Institute Genome Sequencing Platform"/>
            <consortium name="Broad Institute Genome Sequencing Center for Infectious Disease"/>
            <person name="Ma L.-J."/>
            <person name="Dead R."/>
            <person name="Young S."/>
            <person name="Zeng Q."/>
            <person name="Koehrsen M."/>
            <person name="Alvarado L."/>
            <person name="Berlin A."/>
            <person name="Chapman S.B."/>
            <person name="Chen Z."/>
            <person name="Freedman E."/>
            <person name="Gellesch M."/>
            <person name="Goldberg J."/>
            <person name="Griggs A."/>
            <person name="Gujja S."/>
            <person name="Heilman E.R."/>
            <person name="Heiman D."/>
            <person name="Hepburn T."/>
            <person name="Howarth C."/>
            <person name="Jen D."/>
            <person name="Larson L."/>
            <person name="Mehta T."/>
            <person name="Neiman D."/>
            <person name="Pearson M."/>
            <person name="Roberts A."/>
            <person name="Saif S."/>
            <person name="Shea T."/>
            <person name="Shenoy N."/>
            <person name="Sisk P."/>
            <person name="Stolte C."/>
            <person name="Sykes S."/>
            <person name="Walk T."/>
            <person name="White J."/>
            <person name="Yandava C."/>
            <person name="Haas B."/>
            <person name="Nusbaum C."/>
            <person name="Birren B."/>
        </authorList>
    </citation>
    <scope>NUCLEOTIDE SEQUENCE</scope>
    <source>
        <strain evidence="2">R3-111a-1</strain>
    </source>
</reference>
<protein>
    <recommendedName>
        <fullName evidence="5">Transmembrane protein</fullName>
    </recommendedName>
</protein>
<reference evidence="2" key="3">
    <citation type="submission" date="2010-09" db="EMBL/GenBank/DDBJ databases">
        <title>Annotation of Gaeumannomyces graminis var. tritici R3-111a-1.</title>
        <authorList>
            <consortium name="The Broad Institute Genome Sequencing Platform"/>
            <person name="Ma L.-J."/>
            <person name="Dead R."/>
            <person name="Young S.K."/>
            <person name="Zeng Q."/>
            <person name="Gargeya S."/>
            <person name="Fitzgerald M."/>
            <person name="Haas B."/>
            <person name="Abouelleil A."/>
            <person name="Alvarado L."/>
            <person name="Arachchi H.M."/>
            <person name="Berlin A."/>
            <person name="Brown A."/>
            <person name="Chapman S.B."/>
            <person name="Chen Z."/>
            <person name="Dunbar C."/>
            <person name="Freedman E."/>
            <person name="Gearin G."/>
            <person name="Gellesch M."/>
            <person name="Goldberg J."/>
            <person name="Griggs A."/>
            <person name="Gujja S."/>
            <person name="Heiman D."/>
            <person name="Howarth C."/>
            <person name="Larson L."/>
            <person name="Lui A."/>
            <person name="MacDonald P.J.P."/>
            <person name="Mehta T."/>
            <person name="Montmayeur A."/>
            <person name="Murphy C."/>
            <person name="Neiman D."/>
            <person name="Pearson M."/>
            <person name="Priest M."/>
            <person name="Roberts A."/>
            <person name="Saif S."/>
            <person name="Shea T."/>
            <person name="Shenoy N."/>
            <person name="Sisk P."/>
            <person name="Stolte C."/>
            <person name="Sykes S."/>
            <person name="Yandava C."/>
            <person name="Wortman J."/>
            <person name="Nusbaum C."/>
            <person name="Birren B."/>
        </authorList>
    </citation>
    <scope>NUCLEOTIDE SEQUENCE</scope>
    <source>
        <strain evidence="2">R3-111a-1</strain>
    </source>
</reference>
<evidence type="ECO:0000313" key="3">
    <source>
        <dbReference type="EnsemblFungi" id="EJT80011"/>
    </source>
</evidence>
<dbReference type="HOGENOM" id="CLU_1261586_0_0_1"/>
<dbReference type="Proteomes" id="UP000006039">
    <property type="component" value="Unassembled WGS sequence"/>
</dbReference>
<feature type="transmembrane region" description="Helical" evidence="1">
    <location>
        <begin position="184"/>
        <end position="207"/>
    </location>
</feature>
<keyword evidence="1" id="KW-0812">Transmembrane</keyword>
<dbReference type="EnsemblFungi" id="EJT80011">
    <property type="protein sequence ID" value="EJT80011"/>
    <property type="gene ID" value="GGTG_00017"/>
</dbReference>
<reference evidence="3" key="4">
    <citation type="journal article" date="2015" name="G3 (Bethesda)">
        <title>Genome sequences of three phytopathogenic species of the Magnaporthaceae family of fungi.</title>
        <authorList>
            <person name="Okagaki L.H."/>
            <person name="Nunes C.C."/>
            <person name="Sailsbery J."/>
            <person name="Clay B."/>
            <person name="Brown D."/>
            <person name="John T."/>
            <person name="Oh Y."/>
            <person name="Young N."/>
            <person name="Fitzgerald M."/>
            <person name="Haas B.J."/>
            <person name="Zeng Q."/>
            <person name="Young S."/>
            <person name="Adiconis X."/>
            <person name="Fan L."/>
            <person name="Levin J.Z."/>
            <person name="Mitchell T.K."/>
            <person name="Okubara P.A."/>
            <person name="Farman M.L."/>
            <person name="Kohn L.M."/>
            <person name="Birren B."/>
            <person name="Ma L.-J."/>
            <person name="Dean R.A."/>
        </authorList>
    </citation>
    <scope>NUCLEOTIDE SEQUENCE</scope>
    <source>
        <strain evidence="3">R3-111a-1</strain>
    </source>
</reference>
<keyword evidence="1" id="KW-1133">Transmembrane helix</keyword>
<dbReference type="RefSeq" id="XP_009216020.1">
    <property type="nucleotide sequence ID" value="XM_009217756.1"/>
</dbReference>
<feature type="transmembrane region" description="Helical" evidence="1">
    <location>
        <begin position="36"/>
        <end position="56"/>
    </location>
</feature>
<feature type="transmembrane region" description="Helical" evidence="1">
    <location>
        <begin position="99"/>
        <end position="123"/>
    </location>
</feature>
<evidence type="ECO:0000256" key="1">
    <source>
        <dbReference type="SAM" id="Phobius"/>
    </source>
</evidence>
<evidence type="ECO:0000313" key="4">
    <source>
        <dbReference type="Proteomes" id="UP000006039"/>
    </source>
</evidence>
<proteinExistence type="predicted"/>
<keyword evidence="1" id="KW-0472">Membrane</keyword>
<dbReference type="GeneID" id="20340475"/>
<dbReference type="VEuPathDB" id="FungiDB:GGTG_00017"/>
<feature type="transmembrane region" description="Helical" evidence="1">
    <location>
        <begin position="68"/>
        <end position="87"/>
    </location>
</feature>
<name>J3NFH1_GAET3</name>
<reference evidence="3" key="5">
    <citation type="submission" date="2018-04" db="UniProtKB">
        <authorList>
            <consortium name="EnsemblFungi"/>
        </authorList>
    </citation>
    <scope>IDENTIFICATION</scope>
    <source>
        <strain evidence="3">R3-111a-1</strain>
    </source>
</reference>
<dbReference type="AlphaFoldDB" id="J3NFH1"/>